<name>A0A9W8KYG9_9FUNG</name>
<dbReference type="OrthoDB" id="5596068at2759"/>
<proteinExistence type="predicted"/>
<comment type="caution">
    <text evidence="1">The sequence shown here is derived from an EMBL/GenBank/DDBJ whole genome shotgun (WGS) entry which is preliminary data.</text>
</comment>
<evidence type="ECO:0000313" key="2">
    <source>
        <dbReference type="Proteomes" id="UP001151518"/>
    </source>
</evidence>
<reference evidence="1" key="1">
    <citation type="submission" date="2022-07" db="EMBL/GenBank/DDBJ databases">
        <title>Phylogenomic reconstructions and comparative analyses of Kickxellomycotina fungi.</title>
        <authorList>
            <person name="Reynolds N.K."/>
            <person name="Stajich J.E."/>
            <person name="Barry K."/>
            <person name="Grigoriev I.V."/>
            <person name="Crous P."/>
            <person name="Smith M.E."/>
        </authorList>
    </citation>
    <scope>NUCLEOTIDE SEQUENCE</scope>
    <source>
        <strain evidence="1">NRRL 3115</strain>
    </source>
</reference>
<accession>A0A9W8KYG9</accession>
<dbReference type="EMBL" id="JANBTW010000031">
    <property type="protein sequence ID" value="KAJ2677587.1"/>
    <property type="molecule type" value="Genomic_DNA"/>
</dbReference>
<dbReference type="AlphaFoldDB" id="A0A9W8KYG9"/>
<gene>
    <name evidence="1" type="ORF">GGI25_003107</name>
</gene>
<evidence type="ECO:0000313" key="1">
    <source>
        <dbReference type="EMBL" id="KAJ2677587.1"/>
    </source>
</evidence>
<sequence length="118" mass="13523">MYRESWVQRLHRHALLLPWRDMYKQEEKEDADNGMGLVCGAGQSEVQVMYVGKDSTADTCKCHCGSASHPIAGYCDVLEEDTVPYLDDCDEEQMAAQIARQRKLFRRSLRRVGVLLSR</sequence>
<protein>
    <submittedName>
        <fullName evidence="1">Uncharacterized protein</fullName>
    </submittedName>
</protein>
<organism evidence="1 2">
    <name type="scientific">Coemansia spiralis</name>
    <dbReference type="NCBI Taxonomy" id="417178"/>
    <lineage>
        <taxon>Eukaryota</taxon>
        <taxon>Fungi</taxon>
        <taxon>Fungi incertae sedis</taxon>
        <taxon>Zoopagomycota</taxon>
        <taxon>Kickxellomycotina</taxon>
        <taxon>Kickxellomycetes</taxon>
        <taxon>Kickxellales</taxon>
        <taxon>Kickxellaceae</taxon>
        <taxon>Coemansia</taxon>
    </lineage>
</organism>
<dbReference type="Proteomes" id="UP001151518">
    <property type="component" value="Unassembled WGS sequence"/>
</dbReference>